<feature type="chain" id="PRO_5043041557" evidence="3">
    <location>
        <begin position="25"/>
        <end position="138"/>
    </location>
</feature>
<dbReference type="AlphaFoldDB" id="A0AAN8PTY7"/>
<keyword evidence="2" id="KW-0472">Membrane</keyword>
<keyword evidence="3" id="KW-0732">Signal</keyword>
<feature type="compositionally biased region" description="Basic and acidic residues" evidence="1">
    <location>
        <begin position="72"/>
        <end position="91"/>
    </location>
</feature>
<evidence type="ECO:0000256" key="2">
    <source>
        <dbReference type="SAM" id="Phobius"/>
    </source>
</evidence>
<gene>
    <name evidence="4" type="ORF">SNE40_014745</name>
</gene>
<sequence length="138" mass="16135">MVVNKHLGCVFFFVLFLRVEQCFGQSFSGNQWTTQQILGVVFGCISLIGLLVTLICCCKNCHDKKKFARQGPHPDERHYDQGYDQRHDRGHYNQNQAYRNEPSEKMGYLQQEDYYGDRSRPPPYSYHSQPPRSGLGYY</sequence>
<feature type="transmembrane region" description="Helical" evidence="2">
    <location>
        <begin position="37"/>
        <end position="57"/>
    </location>
</feature>
<accession>A0AAN8PTY7</accession>
<evidence type="ECO:0000313" key="5">
    <source>
        <dbReference type="Proteomes" id="UP001347796"/>
    </source>
</evidence>
<keyword evidence="5" id="KW-1185">Reference proteome</keyword>
<reference evidence="4 5" key="1">
    <citation type="submission" date="2024-01" db="EMBL/GenBank/DDBJ databases">
        <title>The genome of the rayed Mediterranean limpet Patella caerulea (Linnaeus, 1758).</title>
        <authorList>
            <person name="Anh-Thu Weber A."/>
            <person name="Halstead-Nussloch G."/>
        </authorList>
    </citation>
    <scope>NUCLEOTIDE SEQUENCE [LARGE SCALE GENOMIC DNA]</scope>
    <source>
        <strain evidence="4">AATW-2023a</strain>
        <tissue evidence="4">Whole specimen</tissue>
    </source>
</reference>
<proteinExistence type="predicted"/>
<dbReference type="Proteomes" id="UP001347796">
    <property type="component" value="Unassembled WGS sequence"/>
</dbReference>
<feature type="region of interest" description="Disordered" evidence="1">
    <location>
        <begin position="65"/>
        <end position="138"/>
    </location>
</feature>
<name>A0AAN8PTY7_PATCE</name>
<evidence type="ECO:0000313" key="4">
    <source>
        <dbReference type="EMBL" id="KAK6176460.1"/>
    </source>
</evidence>
<evidence type="ECO:0000256" key="1">
    <source>
        <dbReference type="SAM" id="MobiDB-lite"/>
    </source>
</evidence>
<keyword evidence="2" id="KW-1133">Transmembrane helix</keyword>
<feature type="signal peptide" evidence="3">
    <location>
        <begin position="1"/>
        <end position="24"/>
    </location>
</feature>
<evidence type="ECO:0000256" key="3">
    <source>
        <dbReference type="SAM" id="SignalP"/>
    </source>
</evidence>
<comment type="caution">
    <text evidence="4">The sequence shown here is derived from an EMBL/GenBank/DDBJ whole genome shotgun (WGS) entry which is preliminary data.</text>
</comment>
<keyword evidence="2" id="KW-0812">Transmembrane</keyword>
<organism evidence="4 5">
    <name type="scientific">Patella caerulea</name>
    <name type="common">Rayed Mediterranean limpet</name>
    <dbReference type="NCBI Taxonomy" id="87958"/>
    <lineage>
        <taxon>Eukaryota</taxon>
        <taxon>Metazoa</taxon>
        <taxon>Spiralia</taxon>
        <taxon>Lophotrochozoa</taxon>
        <taxon>Mollusca</taxon>
        <taxon>Gastropoda</taxon>
        <taxon>Patellogastropoda</taxon>
        <taxon>Patelloidea</taxon>
        <taxon>Patellidae</taxon>
        <taxon>Patella</taxon>
    </lineage>
</organism>
<dbReference type="EMBL" id="JAZGQO010000010">
    <property type="protein sequence ID" value="KAK6176460.1"/>
    <property type="molecule type" value="Genomic_DNA"/>
</dbReference>
<protein>
    <submittedName>
        <fullName evidence="4">Uncharacterized protein</fullName>
    </submittedName>
</protein>